<organism evidence="2 3">
    <name type="scientific">Actinophytocola oryzae</name>
    <dbReference type="NCBI Taxonomy" id="502181"/>
    <lineage>
        <taxon>Bacteria</taxon>
        <taxon>Bacillati</taxon>
        <taxon>Actinomycetota</taxon>
        <taxon>Actinomycetes</taxon>
        <taxon>Pseudonocardiales</taxon>
        <taxon>Pseudonocardiaceae</taxon>
    </lineage>
</organism>
<reference evidence="2 3" key="1">
    <citation type="submission" date="2019-03" db="EMBL/GenBank/DDBJ databases">
        <title>Genomic Encyclopedia of Archaeal and Bacterial Type Strains, Phase II (KMG-II): from individual species to whole genera.</title>
        <authorList>
            <person name="Goeker M."/>
        </authorList>
    </citation>
    <scope>NUCLEOTIDE SEQUENCE [LARGE SCALE GENOMIC DNA]</scope>
    <source>
        <strain evidence="2 3">DSM 45499</strain>
    </source>
</reference>
<dbReference type="RefSeq" id="WP_133905134.1">
    <property type="nucleotide sequence ID" value="NZ_SOCP01000009.1"/>
</dbReference>
<name>A0A4R7VFF3_9PSEU</name>
<gene>
    <name evidence="2" type="ORF">CLV71_10972</name>
</gene>
<dbReference type="Proteomes" id="UP000294927">
    <property type="component" value="Unassembled WGS sequence"/>
</dbReference>
<proteinExistence type="predicted"/>
<dbReference type="EMBL" id="SOCP01000009">
    <property type="protein sequence ID" value="TDV47837.1"/>
    <property type="molecule type" value="Genomic_DNA"/>
</dbReference>
<evidence type="ECO:0000313" key="3">
    <source>
        <dbReference type="Proteomes" id="UP000294927"/>
    </source>
</evidence>
<protein>
    <recommendedName>
        <fullName evidence="4">PPE family protein</fullName>
    </recommendedName>
</protein>
<comment type="caution">
    <text evidence="2">The sequence shown here is derived from an EMBL/GenBank/DDBJ whole genome shotgun (WGS) entry which is preliminary data.</text>
</comment>
<feature type="region of interest" description="Disordered" evidence="1">
    <location>
        <begin position="296"/>
        <end position="319"/>
    </location>
</feature>
<evidence type="ECO:0000313" key="2">
    <source>
        <dbReference type="EMBL" id="TDV47837.1"/>
    </source>
</evidence>
<dbReference type="AlphaFoldDB" id="A0A4R7VFF3"/>
<evidence type="ECO:0008006" key="4">
    <source>
        <dbReference type="Google" id="ProtNLM"/>
    </source>
</evidence>
<dbReference type="OrthoDB" id="4763957at2"/>
<sequence length="319" mass="33552">MPDGNPVADAAAARAERSSLEGFGLAKDAYDLCAKVSSGDWTAGLVSAGSLAFEVRDLLADPLAKLVSLGLGWVIELFGPLRWVLDQLTGDQQQLNLVVETWSGVAAEMTKSADDLHDHYTRDSASWSGPAVTQYRLFCANQVELYRAGAAAAQSVSVNARMSGLLLTMVREIVRGLITDAVGKAVSILCRNPPPVTPAAVPEITQTITATGNKIVQWLRKLKAAFENAQRLLRRSVGIFRAVKTTVGMAGTYGDRAFSTGMLTALGEEIGILAKGALKQAVKEIPGELGQTVGLESGKAAAGAATPPGPPEPVDQDKL</sequence>
<keyword evidence="3" id="KW-1185">Reference proteome</keyword>
<accession>A0A4R7VFF3</accession>
<evidence type="ECO:0000256" key="1">
    <source>
        <dbReference type="SAM" id="MobiDB-lite"/>
    </source>
</evidence>